<dbReference type="RefSeq" id="WP_041966410.1">
    <property type="nucleotide sequence ID" value="NZ_BASE01000066.1"/>
</dbReference>
<dbReference type="OrthoDB" id="2929478at2"/>
<proteinExistence type="predicted"/>
<reference evidence="2 3" key="1">
    <citation type="submission" date="2013-06" db="EMBL/GenBank/DDBJ databases">
        <title>Whole genome shotgun sequence of Bacillus selenatarsenatis SF-1.</title>
        <authorList>
            <person name="Kuroda M."/>
            <person name="Sei K."/>
            <person name="Yamashita M."/>
            <person name="Ike M."/>
        </authorList>
    </citation>
    <scope>NUCLEOTIDE SEQUENCE [LARGE SCALE GENOMIC DNA]</scope>
    <source>
        <strain evidence="2 3">SF-1</strain>
    </source>
</reference>
<comment type="caution">
    <text evidence="2">The sequence shown here is derived from an EMBL/GenBank/DDBJ whole genome shotgun (WGS) entry which is preliminary data.</text>
</comment>
<organism evidence="2 3">
    <name type="scientific">Mesobacillus selenatarsenatis (strain DSM 18680 / JCM 14380 / FERM P-15431 / SF-1)</name>
    <dbReference type="NCBI Taxonomy" id="1321606"/>
    <lineage>
        <taxon>Bacteria</taxon>
        <taxon>Bacillati</taxon>
        <taxon>Bacillota</taxon>
        <taxon>Bacilli</taxon>
        <taxon>Bacillales</taxon>
        <taxon>Bacillaceae</taxon>
        <taxon>Mesobacillus</taxon>
    </lineage>
</organism>
<keyword evidence="1" id="KW-0472">Membrane</keyword>
<protein>
    <submittedName>
        <fullName evidence="2">Uncharacterized protein</fullName>
    </submittedName>
</protein>
<evidence type="ECO:0000256" key="1">
    <source>
        <dbReference type="SAM" id="Phobius"/>
    </source>
</evidence>
<evidence type="ECO:0000313" key="2">
    <source>
        <dbReference type="EMBL" id="GAM14676.1"/>
    </source>
</evidence>
<gene>
    <name evidence="2" type="ORF">SAMD00020551_2829</name>
</gene>
<keyword evidence="3" id="KW-1185">Reference proteome</keyword>
<evidence type="ECO:0000313" key="3">
    <source>
        <dbReference type="Proteomes" id="UP000031014"/>
    </source>
</evidence>
<accession>A0A0A8X930</accession>
<dbReference type="EMBL" id="BASE01000066">
    <property type="protein sequence ID" value="GAM14676.1"/>
    <property type="molecule type" value="Genomic_DNA"/>
</dbReference>
<name>A0A0A8X930_MESS1</name>
<dbReference type="AlphaFoldDB" id="A0A0A8X930"/>
<feature type="transmembrane region" description="Helical" evidence="1">
    <location>
        <begin position="36"/>
        <end position="55"/>
    </location>
</feature>
<dbReference type="Proteomes" id="UP000031014">
    <property type="component" value="Unassembled WGS sequence"/>
</dbReference>
<feature type="transmembrane region" description="Helical" evidence="1">
    <location>
        <begin position="6"/>
        <end position="24"/>
    </location>
</feature>
<keyword evidence="1" id="KW-1133">Transmembrane helix</keyword>
<keyword evidence="1" id="KW-0812">Transmembrane</keyword>
<sequence>MSLKVYAILLKTAGIAVFLVPMFMKGMGYIATISPTLMFSLIGIGVVLLIVGNVLEAKAMRNGEYFRRRRFRK</sequence>